<dbReference type="SUPFAM" id="SSF52540">
    <property type="entry name" value="P-loop containing nucleoside triphosphate hydrolases"/>
    <property type="match status" value="1"/>
</dbReference>
<dbReference type="EMBL" id="CP001630">
    <property type="protein sequence ID" value="ACU36460.1"/>
    <property type="molecule type" value="Genomic_DNA"/>
</dbReference>
<dbReference type="Pfam" id="PF13424">
    <property type="entry name" value="TPR_12"/>
    <property type="match status" value="1"/>
</dbReference>
<feature type="domain" description="AB hydrolase-1" evidence="1">
    <location>
        <begin position="9"/>
        <end position="256"/>
    </location>
</feature>
<dbReference type="InterPro" id="IPR029058">
    <property type="entry name" value="AB_hydrolase_fold"/>
</dbReference>
<evidence type="ECO:0000313" key="3">
    <source>
        <dbReference type="Proteomes" id="UP000002213"/>
    </source>
</evidence>
<dbReference type="Gene3D" id="1.25.40.10">
    <property type="entry name" value="Tetratricopeptide repeat domain"/>
    <property type="match status" value="1"/>
</dbReference>
<dbReference type="eggNOG" id="COG1075">
    <property type="taxonomic scope" value="Bacteria"/>
</dbReference>
<dbReference type="SUPFAM" id="SSF48452">
    <property type="entry name" value="TPR-like"/>
    <property type="match status" value="2"/>
</dbReference>
<dbReference type="Gene3D" id="3.40.50.1820">
    <property type="entry name" value="alpha/beta hydrolase"/>
    <property type="match status" value="1"/>
</dbReference>
<dbReference type="Proteomes" id="UP000002213">
    <property type="component" value="Chromosome"/>
</dbReference>
<dbReference type="Gene3D" id="3.40.50.300">
    <property type="entry name" value="P-loop containing nucleotide triphosphate hydrolases"/>
    <property type="match status" value="1"/>
</dbReference>
<dbReference type="Pfam" id="PF12697">
    <property type="entry name" value="Abhydrolase_6"/>
    <property type="match status" value="1"/>
</dbReference>
<dbReference type="ESTHER" id="actmd-c6wla7">
    <property type="family name" value="6_AlphaBeta_hydrolase"/>
</dbReference>
<dbReference type="STRING" id="446462.Amir_2522"/>
<keyword evidence="3" id="KW-1185">Reference proteome</keyword>
<dbReference type="InterPro" id="IPR011990">
    <property type="entry name" value="TPR-like_helical_dom_sf"/>
</dbReference>
<dbReference type="PANTHER" id="PTHR46082">
    <property type="entry name" value="ATP/GTP-BINDING PROTEIN-RELATED"/>
    <property type="match status" value="1"/>
</dbReference>
<evidence type="ECO:0000313" key="2">
    <source>
        <dbReference type="EMBL" id="ACU36460.1"/>
    </source>
</evidence>
<dbReference type="HOGENOM" id="CLU_000288_125_8_11"/>
<sequence length="958" mass="105679">MAARTSVDVVLIHGLFSSGEVWRRFEELLLADPELGGSVRLHRFDYPSPRFRSLWRPDQRVPEVDDIAALLRTRLHEELADVERLVLVSHSQGGLVVQRYLARALWHGEARRLARIKHVVLFACPNSGSQFALSLRRKTRWFHRNPQEGQLEPFNRAVLDSQSTVLKGIVHATDNTDRTWRVPIAAYGGLSDNIVPATTVTYLFPKNGVVDGDHFSIVQPQDSRSPSYQAVRRTLTKVLSEEHAPAVTAPEAVVAAPERRRTAVSVRPPHRARSSRMVGRDDLMAGLISDRAHRVHVLSGLGGLGKSRIALELAHRAQEEDHLVFWVEVPRINLAMRTIISGLQHGLGQSGTGVDVTPDALWRLLDALDRPWLLVFDNADDVQRLAPPGVPVAQGSGWLREPRAGGSGRVVVTSRDQNPRTWGAWCGVHQVPRLAPDDGASVLREQVPEGGTSAQARDLSEALGGLPLALHACARYLNSVIKSGSGGPERGVADFVSYHDALSRRFHSSDGQDLALQEVGNVVAMSLKLLGERGLRCAPTLLRLLSCLNIAPIPYDALLGRGPLSRFALFSSFSGACDQDYGPTLDGLADLGLVELERVDSSTSAELGRTLTIHPLVHQELRNSPEVRDRRVEHYALCLRLLADVARAHNPDITEHWATWSMIAPHAVDVTRRFLVTGPPQNDRGAVVDALELARLTARYLIASSVVTPAEDLVESLVRGCAEYGFTPEDRELLGLRHERGRIALERGRPEDAEAELRAVIESRTRLLGFDHEDTLASRHKHAKALAEQGQWEEALPLLRDIVDAEHTVRSPEHYDTMVVRHSLARVVAVDDPEEAAGMLREILEIRHRHWAREAPETLSVRRTLATCLIRMGKFDEAVTEAAGALEVAGDQPRAHAVMALRYTLCLALLARDASDQDGLHRQLLALLRDQREVLGEEHPDTARTNRLVAKLSGAGSG</sequence>
<dbReference type="eggNOG" id="COG0457">
    <property type="taxonomic scope" value="Bacteria"/>
</dbReference>
<name>C6WLA7_ACTMD</name>
<dbReference type="OrthoDB" id="127785at2"/>
<gene>
    <name evidence="2" type="ordered locus">Amir_2522</name>
</gene>
<accession>C6WLA7</accession>
<reference evidence="2 3" key="1">
    <citation type="journal article" date="2009" name="Stand. Genomic Sci.">
        <title>Complete genome sequence of Actinosynnema mirum type strain (101).</title>
        <authorList>
            <person name="Land M."/>
            <person name="Lapidus A."/>
            <person name="Mayilraj S."/>
            <person name="Chen F."/>
            <person name="Copeland A."/>
            <person name="Del Rio T.G."/>
            <person name="Nolan M."/>
            <person name="Lucas S."/>
            <person name="Tice H."/>
            <person name="Cheng J.F."/>
            <person name="Chertkov O."/>
            <person name="Bruce D."/>
            <person name="Goodwin L."/>
            <person name="Pitluck S."/>
            <person name="Rohde M."/>
            <person name="Goker M."/>
            <person name="Pati A."/>
            <person name="Ivanova N."/>
            <person name="Mavromatis K."/>
            <person name="Chen A."/>
            <person name="Palaniappan K."/>
            <person name="Hauser L."/>
            <person name="Chang Y.J."/>
            <person name="Jeffries C.C."/>
            <person name="Brettin T."/>
            <person name="Detter J.C."/>
            <person name="Han C."/>
            <person name="Chain P."/>
            <person name="Tindall B.J."/>
            <person name="Bristow J."/>
            <person name="Eisen J.A."/>
            <person name="Markowitz V."/>
            <person name="Hugenholtz P."/>
            <person name="Kyrpides N.C."/>
            <person name="Klenk H.P."/>
        </authorList>
    </citation>
    <scope>NUCLEOTIDE SEQUENCE [LARGE SCALE GENOMIC DNA]</scope>
    <source>
        <strain evidence="3">ATCC 29888 / DSM 43827 / JCM 3225 / NBRC 14064 / NCIMB 13271 / NRRL B-12336 / IMRU 3971 / 101</strain>
    </source>
</reference>
<evidence type="ECO:0000259" key="1">
    <source>
        <dbReference type="Pfam" id="PF12697"/>
    </source>
</evidence>
<dbReference type="AlphaFoldDB" id="C6WLA7"/>
<dbReference type="SUPFAM" id="SSF53474">
    <property type="entry name" value="alpha/beta-Hydrolases"/>
    <property type="match status" value="1"/>
</dbReference>
<dbReference type="InterPro" id="IPR053137">
    <property type="entry name" value="NLR-like"/>
</dbReference>
<protein>
    <submittedName>
        <fullName evidence="2">Tetratricopeptide TPR_4</fullName>
    </submittedName>
</protein>
<dbReference type="PANTHER" id="PTHR46082:SF6">
    <property type="entry name" value="AAA+ ATPASE DOMAIN-CONTAINING PROTEIN-RELATED"/>
    <property type="match status" value="1"/>
</dbReference>
<dbReference type="Pfam" id="PF14559">
    <property type="entry name" value="TPR_19"/>
    <property type="match status" value="1"/>
</dbReference>
<organism evidence="2 3">
    <name type="scientific">Actinosynnema mirum (strain ATCC 29888 / DSM 43827 / JCM 3225 / NBRC 14064 / NCIMB 13271 / NRRL B-12336 / IMRU 3971 / 101)</name>
    <dbReference type="NCBI Taxonomy" id="446462"/>
    <lineage>
        <taxon>Bacteria</taxon>
        <taxon>Bacillati</taxon>
        <taxon>Actinomycetota</taxon>
        <taxon>Actinomycetes</taxon>
        <taxon>Pseudonocardiales</taxon>
        <taxon>Pseudonocardiaceae</taxon>
        <taxon>Actinosynnema</taxon>
    </lineage>
</organism>
<dbReference type="GO" id="GO:0003824">
    <property type="term" value="F:catalytic activity"/>
    <property type="evidence" value="ECO:0007669"/>
    <property type="project" value="UniProtKB-ARBA"/>
</dbReference>
<dbReference type="InterPro" id="IPR000073">
    <property type="entry name" value="AB_hydrolase_1"/>
</dbReference>
<proteinExistence type="predicted"/>
<dbReference type="InterPro" id="IPR027417">
    <property type="entry name" value="P-loop_NTPase"/>
</dbReference>
<dbReference type="KEGG" id="ami:Amir_2522"/>
<dbReference type="RefSeq" id="WP_015801349.1">
    <property type="nucleotide sequence ID" value="NC_013093.1"/>
</dbReference>